<feature type="domain" description="Autotransporter" evidence="3">
    <location>
        <begin position="806"/>
        <end position="1054"/>
    </location>
</feature>
<dbReference type="PROSITE" id="PS51208">
    <property type="entry name" value="AUTOTRANSPORTER"/>
    <property type="match status" value="1"/>
</dbReference>
<evidence type="ECO:0000313" key="5">
    <source>
        <dbReference type="Proteomes" id="UP000320653"/>
    </source>
</evidence>
<dbReference type="PANTHER" id="PTHR34720">
    <property type="entry name" value="MICROCYSTIN DEPENDENT PROTEIN"/>
    <property type="match status" value="1"/>
</dbReference>
<keyword evidence="1" id="KW-1133">Transmembrane helix</keyword>
<dbReference type="PROSITE" id="PS50853">
    <property type="entry name" value="FN3"/>
    <property type="match status" value="2"/>
</dbReference>
<dbReference type="EMBL" id="VIWP01000004">
    <property type="protein sequence ID" value="TWF52817.1"/>
    <property type="molecule type" value="Genomic_DNA"/>
</dbReference>
<evidence type="ECO:0000259" key="3">
    <source>
        <dbReference type="PROSITE" id="PS51208"/>
    </source>
</evidence>
<dbReference type="SUPFAM" id="SSF49313">
    <property type="entry name" value="Cadherin-like"/>
    <property type="match status" value="1"/>
</dbReference>
<dbReference type="PANTHER" id="PTHR34720:SF9">
    <property type="entry name" value="BLR4714 PROTEIN"/>
    <property type="match status" value="1"/>
</dbReference>
<feature type="transmembrane region" description="Helical" evidence="1">
    <location>
        <begin position="24"/>
        <end position="44"/>
    </location>
</feature>
<dbReference type="Pfam" id="PF00041">
    <property type="entry name" value="fn3"/>
    <property type="match status" value="2"/>
</dbReference>
<feature type="domain" description="Fibronectin type-III" evidence="2">
    <location>
        <begin position="347"/>
        <end position="436"/>
    </location>
</feature>
<dbReference type="AlphaFoldDB" id="A0A561QR56"/>
<organism evidence="4 5">
    <name type="scientific">Neorhizobium alkalisoli</name>
    <dbReference type="NCBI Taxonomy" id="528178"/>
    <lineage>
        <taxon>Bacteria</taxon>
        <taxon>Pseudomonadati</taxon>
        <taxon>Pseudomonadota</taxon>
        <taxon>Alphaproteobacteria</taxon>
        <taxon>Hyphomicrobiales</taxon>
        <taxon>Rhizobiaceae</taxon>
        <taxon>Rhizobium/Agrobacterium group</taxon>
        <taxon>Neorhizobium</taxon>
    </lineage>
</organism>
<keyword evidence="5" id="KW-1185">Reference proteome</keyword>
<dbReference type="InterPro" id="IPR036116">
    <property type="entry name" value="FN3_sf"/>
</dbReference>
<dbReference type="OrthoDB" id="5720638at2"/>
<dbReference type="GO" id="GO:0005509">
    <property type="term" value="F:calcium ion binding"/>
    <property type="evidence" value="ECO:0007669"/>
    <property type="project" value="InterPro"/>
</dbReference>
<dbReference type="InterPro" id="IPR036709">
    <property type="entry name" value="Autotransporte_beta_dom_sf"/>
</dbReference>
<sequence>MNCVTDAGTDRGQRYLRGKVATLIANWISVFSVFATLCAMIFGLKPGFVLSRYRQSALAILVSTLGLGAAAGEAQAMSAGCIAINAANGATGNIDVHNVEFRSGDVINYSVTGTYSDFFYIDYSGVFGSGGGWNYSTPQSGTLTATSTGVGGFRILYGSTSYTKSLSCTSVPTVPDAPTGATATAGDEQASVAFTAPSNNGDATITSYTVTSNPGGLTATGAASPLVVNGLTNGTSYTFTVTAKNSVGTGTASSASRAVTPKGSQTITFANPGAQAYGSSLSLTATADSGLPVSFSSQTSGVCTVTSAGAVSFASTGTCKIEASLAGSSAFTAATAVVQSFAVTAAAPSSPTVGSVTAGDGEATVSFTASSSDGGSPISKYTVTANPGGLTASGSTSPITVSGLKNGTSYSFTVTATNSAGTSSSSASSASVTPAATLAAPVAGGVAITVAANSSANAVTPSLSGGTAASVDIASAPSHGAATVSGLSISYTPTSGYSGSDSFTYTATNATGTSAAATVTVTVTAPAPTASFTFSPTGGALTAAMAGEDYSEQITATGGTAPLTYSLASGSLPKGMVLNVSTGELTGPLDEDTEGKYSFAIKVVDAKSASASASYSLTVKERTVTAANKVVNVAAGSSPADVNLNDGATGGPFTSADLTFVEPANAGTATIIRGTVAAISATPPRGWYLKFTPNPSYSGDAKVGYKLVSSLGTSNTGTVTYRLAYDAKDVATEISTLVENFVKSRQSMISSAIKIPGLMERRQAEQATEAVTTTVSPSAEGMSLGFSTSTAQIEAARNHADGISGGASSPFNVWIDGTLMTHNRNDNGDRWGFFGMVDLGADYLLNEKALVGVSLHYDRMTDPTDEDVELTGNGWLAGPYASLEIGKGVFWDTSLLYGGSSNDIDTAYWDGAFDTTRWMADTSLKGQLMLDEKTVLTPKLRAVYFSEKVEDYSVSNAAGDRIDIDGFDEKQFRISLGAEIARSFTLENDATLTPKLGATGGFSGIDGAGMFGSLSAGFSLQMANAWAIDGSVLVNFEGDGDKSIGAKLGASKRF</sequence>
<accession>A0A561QR56</accession>
<dbReference type="InterPro" id="IPR003961">
    <property type="entry name" value="FN3_dom"/>
</dbReference>
<evidence type="ECO:0000259" key="2">
    <source>
        <dbReference type="PROSITE" id="PS50853"/>
    </source>
</evidence>
<dbReference type="Proteomes" id="UP000320653">
    <property type="component" value="Unassembled WGS sequence"/>
</dbReference>
<name>A0A561QR56_9HYPH</name>
<dbReference type="InterPro" id="IPR013783">
    <property type="entry name" value="Ig-like_fold"/>
</dbReference>
<feature type="domain" description="Fibronectin type-III" evidence="2">
    <location>
        <begin position="174"/>
        <end position="263"/>
    </location>
</feature>
<protein>
    <submittedName>
        <fullName evidence="4">Putative Ig domain-containing protein</fullName>
    </submittedName>
</protein>
<dbReference type="Gene3D" id="2.60.40.10">
    <property type="entry name" value="Immunoglobulins"/>
    <property type="match status" value="3"/>
</dbReference>
<keyword evidence="1" id="KW-0812">Transmembrane</keyword>
<comment type="caution">
    <text evidence="4">The sequence shown here is derived from an EMBL/GenBank/DDBJ whole genome shotgun (WGS) entry which is preliminary data.</text>
</comment>
<gene>
    <name evidence="4" type="ORF">FHW37_10483</name>
</gene>
<dbReference type="Pfam" id="PF05345">
    <property type="entry name" value="He_PIG"/>
    <property type="match status" value="1"/>
</dbReference>
<dbReference type="SMART" id="SM00060">
    <property type="entry name" value="FN3"/>
    <property type="match status" value="2"/>
</dbReference>
<dbReference type="Pfam" id="PF17963">
    <property type="entry name" value="Big_9"/>
    <property type="match status" value="1"/>
</dbReference>
<dbReference type="SUPFAM" id="SSF103515">
    <property type="entry name" value="Autotransporter"/>
    <property type="match status" value="1"/>
</dbReference>
<dbReference type="CDD" id="cd11304">
    <property type="entry name" value="Cadherin_repeat"/>
    <property type="match status" value="1"/>
</dbReference>
<dbReference type="Gene3D" id="2.60.40.2810">
    <property type="match status" value="1"/>
</dbReference>
<dbReference type="InterPro" id="IPR005546">
    <property type="entry name" value="Autotransporte_beta"/>
</dbReference>
<reference evidence="4 5" key="1">
    <citation type="submission" date="2019-06" db="EMBL/GenBank/DDBJ databases">
        <title>Sorghum-associated microbial communities from plants grown in Nebraska, USA.</title>
        <authorList>
            <person name="Schachtman D."/>
        </authorList>
    </citation>
    <scope>NUCLEOTIDE SEQUENCE [LARGE SCALE GENOMIC DNA]</scope>
    <source>
        <strain evidence="4 5">1225</strain>
    </source>
</reference>
<dbReference type="CDD" id="cd00063">
    <property type="entry name" value="FN3"/>
    <property type="match status" value="2"/>
</dbReference>
<evidence type="ECO:0000313" key="4">
    <source>
        <dbReference type="EMBL" id="TWF52817.1"/>
    </source>
</evidence>
<dbReference type="InterPro" id="IPR015919">
    <property type="entry name" value="Cadherin-like_sf"/>
</dbReference>
<evidence type="ECO:0000256" key="1">
    <source>
        <dbReference type="SAM" id="Phobius"/>
    </source>
</evidence>
<dbReference type="SUPFAM" id="SSF49265">
    <property type="entry name" value="Fibronectin type III"/>
    <property type="match status" value="2"/>
</dbReference>
<keyword evidence="1" id="KW-0472">Membrane</keyword>
<dbReference type="SMART" id="SM00869">
    <property type="entry name" value="Autotransporter"/>
    <property type="match status" value="1"/>
</dbReference>
<proteinExistence type="predicted"/>
<dbReference type="Gene3D" id="2.40.128.130">
    <property type="entry name" value="Autotransporter beta-domain"/>
    <property type="match status" value="1"/>
</dbReference>
<dbReference type="GO" id="GO:0016020">
    <property type="term" value="C:membrane"/>
    <property type="evidence" value="ECO:0007669"/>
    <property type="project" value="InterPro"/>
</dbReference>